<evidence type="ECO:0000313" key="6">
    <source>
        <dbReference type="Proteomes" id="UP000235826"/>
    </source>
</evidence>
<dbReference type="UniPathway" id="UPA00344"/>
<dbReference type="InterPro" id="IPR001453">
    <property type="entry name" value="MoaB/Mog_dom"/>
</dbReference>
<dbReference type="InterPro" id="IPR012247">
    <property type="entry name" value="MoaC_MogA"/>
</dbReference>
<comment type="pathway">
    <text evidence="1">Cofactor biosynthesis; molybdopterin biosynthesis.</text>
</comment>
<dbReference type="NCBIfam" id="TIGR00177">
    <property type="entry name" value="molyb_syn"/>
    <property type="match status" value="1"/>
</dbReference>
<dbReference type="RefSeq" id="WP_102754289.1">
    <property type="nucleotide sequence ID" value="NZ_CP025791.1"/>
</dbReference>
<evidence type="ECO:0000259" key="4">
    <source>
        <dbReference type="SMART" id="SM00852"/>
    </source>
</evidence>
<dbReference type="InterPro" id="IPR051920">
    <property type="entry name" value="MPT_Adenylyltrnsfr/MoaC-Rel"/>
</dbReference>
<dbReference type="PIRSF" id="PIRSF036594">
    <property type="entry name" value="MoaC_MogA"/>
    <property type="match status" value="1"/>
</dbReference>
<dbReference type="Proteomes" id="UP000235826">
    <property type="component" value="Chromosome"/>
</dbReference>
<evidence type="ECO:0000256" key="1">
    <source>
        <dbReference type="ARBA" id="ARBA00005046"/>
    </source>
</evidence>
<dbReference type="InterPro" id="IPR023045">
    <property type="entry name" value="MoaC"/>
</dbReference>
<dbReference type="InterPro" id="IPR036522">
    <property type="entry name" value="MoaC_sf"/>
</dbReference>
<dbReference type="NCBIfam" id="TIGR00581">
    <property type="entry name" value="moaC"/>
    <property type="match status" value="1"/>
</dbReference>
<dbReference type="Gene3D" id="3.40.980.10">
    <property type="entry name" value="MoaB/Mog-like domain"/>
    <property type="match status" value="1"/>
</dbReference>
<organism evidence="5 6">
    <name type="scientific">Flavivirga eckloniae</name>
    <dbReference type="NCBI Taxonomy" id="1803846"/>
    <lineage>
        <taxon>Bacteria</taxon>
        <taxon>Pseudomonadati</taxon>
        <taxon>Bacteroidota</taxon>
        <taxon>Flavobacteriia</taxon>
        <taxon>Flavobacteriales</taxon>
        <taxon>Flavobacteriaceae</taxon>
        <taxon>Flavivirga</taxon>
    </lineage>
</organism>
<dbReference type="SUPFAM" id="SSF55040">
    <property type="entry name" value="Molybdenum cofactor biosynthesis protein C, MoaC"/>
    <property type="match status" value="1"/>
</dbReference>
<name>A0A2K9PKM8_9FLAO</name>
<protein>
    <submittedName>
        <fullName evidence="5">Bifunctional molybdenum cofactor biosynthesis protein MoaC/MoaB</fullName>
    </submittedName>
</protein>
<evidence type="ECO:0000256" key="2">
    <source>
        <dbReference type="ARBA" id="ARBA00023150"/>
    </source>
</evidence>
<comment type="function">
    <text evidence="3">Catalyzes the conversion of (8S)-3',8-cyclo-7,8-dihydroguanosine 5'-triphosphate to cyclic pyranopterin monophosphate (cPMP).</text>
</comment>
<keyword evidence="2" id="KW-0501">Molybdenum cofactor biosynthesis</keyword>
<keyword evidence="6" id="KW-1185">Reference proteome</keyword>
<dbReference type="PANTHER" id="PTHR43764">
    <property type="entry name" value="MOLYBDENUM COFACTOR BIOSYNTHESIS"/>
    <property type="match status" value="1"/>
</dbReference>
<dbReference type="OrthoDB" id="9794429at2"/>
<dbReference type="InterPro" id="IPR036425">
    <property type="entry name" value="MoaB/Mog-like_dom_sf"/>
</dbReference>
<dbReference type="Pfam" id="PF01967">
    <property type="entry name" value="MoaC"/>
    <property type="match status" value="1"/>
</dbReference>
<accession>A0A2K9PKM8</accession>
<dbReference type="Pfam" id="PF00994">
    <property type="entry name" value="MoCF_biosynth"/>
    <property type="match status" value="1"/>
</dbReference>
<dbReference type="PANTHER" id="PTHR43764:SF1">
    <property type="entry name" value="MOLYBDOPTERIN MOLYBDOTRANSFERASE"/>
    <property type="match status" value="1"/>
</dbReference>
<dbReference type="CDD" id="cd00886">
    <property type="entry name" value="MogA_MoaB"/>
    <property type="match status" value="1"/>
</dbReference>
<dbReference type="KEGG" id="fek:C1H87_02410"/>
<proteinExistence type="predicted"/>
<feature type="domain" description="MoaB/Mog" evidence="4">
    <location>
        <begin position="150"/>
        <end position="293"/>
    </location>
</feature>
<reference evidence="5 6" key="1">
    <citation type="submission" date="2018-01" db="EMBL/GenBank/DDBJ databases">
        <title>Complete genome sequence of Flavivirga eckloniae ECD14 isolated from seaweed Ecklonia cava.</title>
        <authorList>
            <person name="Lee J.H."/>
            <person name="Baik K.S."/>
            <person name="Seong C.N."/>
        </authorList>
    </citation>
    <scope>NUCLEOTIDE SEQUENCE [LARGE SCALE GENOMIC DNA]</scope>
    <source>
        <strain evidence="5 6">ECD14</strain>
    </source>
</reference>
<dbReference type="GO" id="GO:0006777">
    <property type="term" value="P:Mo-molybdopterin cofactor biosynthetic process"/>
    <property type="evidence" value="ECO:0007669"/>
    <property type="project" value="UniProtKB-KW"/>
</dbReference>
<dbReference type="SUPFAM" id="SSF53218">
    <property type="entry name" value="Molybdenum cofactor biosynthesis proteins"/>
    <property type="match status" value="1"/>
</dbReference>
<evidence type="ECO:0000256" key="3">
    <source>
        <dbReference type="ARBA" id="ARBA00055087"/>
    </source>
</evidence>
<dbReference type="EMBL" id="CP025791">
    <property type="protein sequence ID" value="AUP77629.1"/>
    <property type="molecule type" value="Genomic_DNA"/>
</dbReference>
<dbReference type="SMART" id="SM00852">
    <property type="entry name" value="MoCF_biosynth"/>
    <property type="match status" value="1"/>
</dbReference>
<dbReference type="Gene3D" id="3.30.70.640">
    <property type="entry name" value="Molybdopterin cofactor biosynthesis C (MoaC) domain"/>
    <property type="match status" value="1"/>
</dbReference>
<dbReference type="InterPro" id="IPR002820">
    <property type="entry name" value="Mopterin_CF_biosynth-C_dom"/>
</dbReference>
<dbReference type="AlphaFoldDB" id="A0A2K9PKM8"/>
<dbReference type="NCBIfam" id="NF002947">
    <property type="entry name" value="PRK03604.1"/>
    <property type="match status" value="1"/>
</dbReference>
<gene>
    <name evidence="5" type="ORF">C1H87_02410</name>
</gene>
<sequence>MVDITHKSTTLRTAVAQAIVKVSKPETIQAIKNGTVPKGNVFAMSKAAGLLGVKRTPDILPDCHPLPIEFTGVEYEINGLEITVLFTVKTIYKTGVEVEAMHGASVVALNMYDMLKPIDKGIEIHEIKLLNKKGGKSDFRDRFRKDLKAAVIVCSDTISAGHKEDKAGKAIIKKLEDSDVTIEDYIIIPDEKEIIQEKAKSYQEQNVDLIIYTGGTGLSVRDVTPEAIIPLLDRRIPGIEEAIRNYGQDRTPFSMLSRSVAGTINDTLVLALPGSTNGAKESMDAIFPSVLHIFRILKGARHD</sequence>
<evidence type="ECO:0000313" key="5">
    <source>
        <dbReference type="EMBL" id="AUP77629.1"/>
    </source>
</evidence>